<organism evidence="2">
    <name type="scientific">Anaerolinea thermolimosa</name>
    <dbReference type="NCBI Taxonomy" id="229919"/>
    <lineage>
        <taxon>Bacteria</taxon>
        <taxon>Bacillati</taxon>
        <taxon>Chloroflexota</taxon>
        <taxon>Anaerolineae</taxon>
        <taxon>Anaerolineales</taxon>
        <taxon>Anaerolineaceae</taxon>
        <taxon>Anaerolinea</taxon>
    </lineage>
</organism>
<name>A0A7C4KI46_9CHLR</name>
<feature type="transmembrane region" description="Helical" evidence="1">
    <location>
        <begin position="36"/>
        <end position="54"/>
    </location>
</feature>
<feature type="transmembrane region" description="Helical" evidence="1">
    <location>
        <begin position="12"/>
        <end position="30"/>
    </location>
</feature>
<sequence>MERYSYPFRAIHVVIILAATVTAGIHLFLGLRFGDILFLLNALGYVGLTGLFLIPLKFLQPFREWIRWILIAYSALTIILWAIMNGTLDVPGITAKSAEILLIILLWVDRKKS</sequence>
<dbReference type="InterPro" id="IPR055898">
    <property type="entry name" value="DUF7475"/>
</dbReference>
<dbReference type="EMBL" id="DSYK01000496">
    <property type="protein sequence ID" value="HGS22214.1"/>
    <property type="molecule type" value="Genomic_DNA"/>
</dbReference>
<gene>
    <name evidence="2" type="ORF">ENT37_10130</name>
</gene>
<proteinExistence type="predicted"/>
<evidence type="ECO:0000256" key="1">
    <source>
        <dbReference type="SAM" id="Phobius"/>
    </source>
</evidence>
<comment type="caution">
    <text evidence="2">The sequence shown here is derived from an EMBL/GenBank/DDBJ whole genome shotgun (WGS) entry which is preliminary data.</text>
</comment>
<keyword evidence="1" id="KW-0472">Membrane</keyword>
<accession>A0A7C4KI46</accession>
<keyword evidence="1" id="KW-1133">Transmembrane helix</keyword>
<feature type="transmembrane region" description="Helical" evidence="1">
    <location>
        <begin position="66"/>
        <end position="84"/>
    </location>
</feature>
<dbReference type="Pfam" id="PF24287">
    <property type="entry name" value="DUF7475"/>
    <property type="match status" value="1"/>
</dbReference>
<reference evidence="2" key="1">
    <citation type="journal article" date="2020" name="mSystems">
        <title>Genome- and Community-Level Interaction Insights into Carbon Utilization and Element Cycling Functions of Hydrothermarchaeota in Hydrothermal Sediment.</title>
        <authorList>
            <person name="Zhou Z."/>
            <person name="Liu Y."/>
            <person name="Xu W."/>
            <person name="Pan J."/>
            <person name="Luo Z.H."/>
            <person name="Li M."/>
        </authorList>
    </citation>
    <scope>NUCLEOTIDE SEQUENCE [LARGE SCALE GENOMIC DNA]</scope>
    <source>
        <strain evidence="2">SpSt-573</strain>
    </source>
</reference>
<evidence type="ECO:0000313" key="2">
    <source>
        <dbReference type="EMBL" id="HGS22214.1"/>
    </source>
</evidence>
<keyword evidence="1" id="KW-0812">Transmembrane</keyword>
<dbReference type="AlphaFoldDB" id="A0A7C4KI46"/>
<protein>
    <submittedName>
        <fullName evidence="2">Uncharacterized protein</fullName>
    </submittedName>
</protein>